<evidence type="ECO:0000313" key="2">
    <source>
        <dbReference type="Proteomes" id="UP000243542"/>
    </source>
</evidence>
<evidence type="ECO:0000313" key="1">
    <source>
        <dbReference type="EMBL" id="PFG50218.1"/>
    </source>
</evidence>
<sequence length="52" mass="5632">MVDTNALSFTAATATVGTLACVAGQTEREGKRCGPLRARIRRTRTLPETVQR</sequence>
<name>A0A2A9FGD3_9PSEU</name>
<proteinExistence type="predicted"/>
<keyword evidence="2" id="KW-1185">Reference proteome</keyword>
<comment type="caution">
    <text evidence="1">The sequence shown here is derived from an EMBL/GenBank/DDBJ whole genome shotgun (WGS) entry which is preliminary data.</text>
</comment>
<dbReference type="EMBL" id="PDJK01000002">
    <property type="protein sequence ID" value="PFG50218.1"/>
    <property type="molecule type" value="Genomic_DNA"/>
</dbReference>
<organism evidence="1 2">
    <name type="scientific">Amycolatopsis sulphurea</name>
    <dbReference type="NCBI Taxonomy" id="76022"/>
    <lineage>
        <taxon>Bacteria</taxon>
        <taxon>Bacillati</taxon>
        <taxon>Actinomycetota</taxon>
        <taxon>Actinomycetes</taxon>
        <taxon>Pseudonocardiales</taxon>
        <taxon>Pseudonocardiaceae</taxon>
        <taxon>Amycolatopsis</taxon>
    </lineage>
</organism>
<dbReference type="Proteomes" id="UP000243542">
    <property type="component" value="Unassembled WGS sequence"/>
</dbReference>
<dbReference type="AlphaFoldDB" id="A0A2A9FGD3"/>
<protein>
    <submittedName>
        <fullName evidence="1">Uncharacterized protein</fullName>
    </submittedName>
</protein>
<reference evidence="1 2" key="1">
    <citation type="submission" date="2017-10" db="EMBL/GenBank/DDBJ databases">
        <title>Sequencing the genomes of 1000 actinobacteria strains.</title>
        <authorList>
            <person name="Klenk H.-P."/>
        </authorList>
    </citation>
    <scope>NUCLEOTIDE SEQUENCE [LARGE SCALE GENOMIC DNA]</scope>
    <source>
        <strain evidence="1 2">DSM 46092</strain>
    </source>
</reference>
<gene>
    <name evidence="1" type="ORF">ATK36_5431</name>
</gene>
<accession>A0A2A9FGD3</accession>